<dbReference type="Proteomes" id="UP000059680">
    <property type="component" value="Chromosome 9"/>
</dbReference>
<accession>A0A0P0XJT1</accession>
<name>A0A0P0XJT1_ORYSJ</name>
<dbReference type="EMBL" id="AP014965">
    <property type="protein sequence ID" value="BAT07291.1"/>
    <property type="molecule type" value="Genomic_DNA"/>
</dbReference>
<dbReference type="PaxDb" id="39947-A0A0P0XJT1"/>
<evidence type="ECO:0000313" key="1">
    <source>
        <dbReference type="EMBL" id="BAT07291.1"/>
    </source>
</evidence>
<dbReference type="AlphaFoldDB" id="A0A0P0XJT1"/>
<evidence type="ECO:0000313" key="2">
    <source>
        <dbReference type="Proteomes" id="UP000059680"/>
    </source>
</evidence>
<reference evidence="1 2" key="3">
    <citation type="journal article" date="2013" name="Rice">
        <title>Improvement of the Oryza sativa Nipponbare reference genome using next generation sequence and optical map data.</title>
        <authorList>
            <person name="Kawahara Y."/>
            <person name="de la Bastide M."/>
            <person name="Hamilton J.P."/>
            <person name="Kanamori H."/>
            <person name="McCombie W.R."/>
            <person name="Ouyang S."/>
            <person name="Schwartz D.C."/>
            <person name="Tanaka T."/>
            <person name="Wu J."/>
            <person name="Zhou S."/>
            <person name="Childs K.L."/>
            <person name="Davidson R.M."/>
            <person name="Lin H."/>
            <person name="Quesada-Ocampo L."/>
            <person name="Vaillancourt B."/>
            <person name="Sakai H."/>
            <person name="Lee S.S."/>
            <person name="Kim J."/>
            <person name="Numa H."/>
            <person name="Itoh T."/>
            <person name="Buell C.R."/>
            <person name="Matsumoto T."/>
        </authorList>
    </citation>
    <scope>NUCLEOTIDE SEQUENCE [LARGE SCALE GENOMIC DNA]</scope>
    <source>
        <strain evidence="2">cv. Nipponbare</strain>
    </source>
</reference>
<proteinExistence type="predicted"/>
<reference evidence="1 2" key="2">
    <citation type="journal article" date="2013" name="Plant Cell Physiol.">
        <title>Rice Annotation Project Database (RAP-DB): an integrative and interactive database for rice genomics.</title>
        <authorList>
            <person name="Sakai H."/>
            <person name="Lee S.S."/>
            <person name="Tanaka T."/>
            <person name="Numa H."/>
            <person name="Kim J."/>
            <person name="Kawahara Y."/>
            <person name="Wakimoto H."/>
            <person name="Yang C.C."/>
            <person name="Iwamoto M."/>
            <person name="Abe T."/>
            <person name="Yamada Y."/>
            <person name="Muto A."/>
            <person name="Inokuchi H."/>
            <person name="Ikemura T."/>
            <person name="Matsumoto T."/>
            <person name="Sasaki T."/>
            <person name="Itoh T."/>
        </authorList>
    </citation>
    <scope>NUCLEOTIDE SEQUENCE [LARGE SCALE GENOMIC DNA]</scope>
    <source>
        <strain evidence="2">cv. Nipponbare</strain>
    </source>
</reference>
<keyword evidence="2" id="KW-1185">Reference proteome</keyword>
<protein>
    <submittedName>
        <fullName evidence="1">Os09g0292101 protein</fullName>
    </submittedName>
</protein>
<reference evidence="2" key="1">
    <citation type="journal article" date="2005" name="Nature">
        <title>The map-based sequence of the rice genome.</title>
        <authorList>
            <consortium name="International rice genome sequencing project (IRGSP)"/>
            <person name="Matsumoto T."/>
            <person name="Wu J."/>
            <person name="Kanamori H."/>
            <person name="Katayose Y."/>
            <person name="Fujisawa M."/>
            <person name="Namiki N."/>
            <person name="Mizuno H."/>
            <person name="Yamamoto K."/>
            <person name="Antonio B.A."/>
            <person name="Baba T."/>
            <person name="Sakata K."/>
            <person name="Nagamura Y."/>
            <person name="Aoki H."/>
            <person name="Arikawa K."/>
            <person name="Arita K."/>
            <person name="Bito T."/>
            <person name="Chiden Y."/>
            <person name="Fujitsuka N."/>
            <person name="Fukunaka R."/>
            <person name="Hamada M."/>
            <person name="Harada C."/>
            <person name="Hayashi A."/>
            <person name="Hijishita S."/>
            <person name="Honda M."/>
            <person name="Hosokawa S."/>
            <person name="Ichikawa Y."/>
            <person name="Idonuma A."/>
            <person name="Iijima M."/>
            <person name="Ikeda M."/>
            <person name="Ikeno M."/>
            <person name="Ito K."/>
            <person name="Ito S."/>
            <person name="Ito T."/>
            <person name="Ito Y."/>
            <person name="Ito Y."/>
            <person name="Iwabuchi A."/>
            <person name="Kamiya K."/>
            <person name="Karasawa W."/>
            <person name="Kurita K."/>
            <person name="Katagiri S."/>
            <person name="Kikuta A."/>
            <person name="Kobayashi H."/>
            <person name="Kobayashi N."/>
            <person name="Machita K."/>
            <person name="Maehara T."/>
            <person name="Masukawa M."/>
            <person name="Mizubayashi T."/>
            <person name="Mukai Y."/>
            <person name="Nagasaki H."/>
            <person name="Nagata Y."/>
            <person name="Naito S."/>
            <person name="Nakashima M."/>
            <person name="Nakama Y."/>
            <person name="Nakamichi Y."/>
            <person name="Nakamura M."/>
            <person name="Meguro A."/>
            <person name="Negishi M."/>
            <person name="Ohta I."/>
            <person name="Ohta T."/>
            <person name="Okamoto M."/>
            <person name="Ono N."/>
            <person name="Saji S."/>
            <person name="Sakaguchi M."/>
            <person name="Sakai K."/>
            <person name="Shibata M."/>
            <person name="Shimokawa T."/>
            <person name="Song J."/>
            <person name="Takazaki Y."/>
            <person name="Terasawa K."/>
            <person name="Tsugane M."/>
            <person name="Tsuji K."/>
            <person name="Ueda S."/>
            <person name="Waki K."/>
            <person name="Yamagata H."/>
            <person name="Yamamoto M."/>
            <person name="Yamamoto S."/>
            <person name="Yamane H."/>
            <person name="Yoshiki S."/>
            <person name="Yoshihara R."/>
            <person name="Yukawa K."/>
            <person name="Zhong H."/>
            <person name="Yano M."/>
            <person name="Yuan Q."/>
            <person name="Ouyang S."/>
            <person name="Liu J."/>
            <person name="Jones K.M."/>
            <person name="Gansberger K."/>
            <person name="Moffat K."/>
            <person name="Hill J."/>
            <person name="Bera J."/>
            <person name="Fadrosh D."/>
            <person name="Jin S."/>
            <person name="Johri S."/>
            <person name="Kim M."/>
            <person name="Overton L."/>
            <person name="Reardon M."/>
            <person name="Tsitrin T."/>
            <person name="Vuong H."/>
            <person name="Weaver B."/>
            <person name="Ciecko A."/>
            <person name="Tallon L."/>
            <person name="Jackson J."/>
            <person name="Pai G."/>
            <person name="Aken S.V."/>
            <person name="Utterback T."/>
            <person name="Reidmuller S."/>
            <person name="Feldblyum T."/>
            <person name="Hsiao J."/>
            <person name="Zismann V."/>
            <person name="Iobst S."/>
            <person name="de Vazeille A.R."/>
            <person name="Buell C.R."/>
            <person name="Ying K."/>
            <person name="Li Y."/>
            <person name="Lu T."/>
            <person name="Huang Y."/>
            <person name="Zhao Q."/>
            <person name="Feng Q."/>
            <person name="Zhang L."/>
            <person name="Zhu J."/>
            <person name="Weng Q."/>
            <person name="Mu J."/>
            <person name="Lu Y."/>
            <person name="Fan D."/>
            <person name="Liu Y."/>
            <person name="Guan J."/>
            <person name="Zhang Y."/>
            <person name="Yu S."/>
            <person name="Liu X."/>
            <person name="Zhang Y."/>
            <person name="Hong G."/>
            <person name="Han B."/>
            <person name="Choisne N."/>
            <person name="Demange N."/>
            <person name="Orjeda G."/>
            <person name="Samain S."/>
            <person name="Cattolico L."/>
            <person name="Pelletier E."/>
            <person name="Couloux A."/>
            <person name="Segurens B."/>
            <person name="Wincker P."/>
            <person name="D'Hont A."/>
            <person name="Scarpelli C."/>
            <person name="Weissenbach J."/>
            <person name="Salanoubat M."/>
            <person name="Quetier F."/>
            <person name="Yu Y."/>
            <person name="Kim H.R."/>
            <person name="Rambo T."/>
            <person name="Currie J."/>
            <person name="Collura K."/>
            <person name="Luo M."/>
            <person name="Yang T."/>
            <person name="Ammiraju J.S.S."/>
            <person name="Engler F."/>
            <person name="Soderlund C."/>
            <person name="Wing R.A."/>
            <person name="Palmer L.E."/>
            <person name="de la Bastide M."/>
            <person name="Spiegel L."/>
            <person name="Nascimento L."/>
            <person name="Zutavern T."/>
            <person name="O'Shaughnessy A."/>
            <person name="Dike S."/>
            <person name="Dedhia N."/>
            <person name="Preston R."/>
            <person name="Balija V."/>
            <person name="McCombie W.R."/>
            <person name="Chow T."/>
            <person name="Chen H."/>
            <person name="Chung M."/>
            <person name="Chen C."/>
            <person name="Shaw J."/>
            <person name="Wu H."/>
            <person name="Hsiao K."/>
            <person name="Chao Y."/>
            <person name="Chu M."/>
            <person name="Cheng C."/>
            <person name="Hour A."/>
            <person name="Lee P."/>
            <person name="Lin S."/>
            <person name="Lin Y."/>
            <person name="Liou J."/>
            <person name="Liu S."/>
            <person name="Hsing Y."/>
            <person name="Raghuvanshi S."/>
            <person name="Mohanty A."/>
            <person name="Bharti A.K."/>
            <person name="Gaur A."/>
            <person name="Gupta V."/>
            <person name="Kumar D."/>
            <person name="Ravi V."/>
            <person name="Vij S."/>
            <person name="Kapur A."/>
            <person name="Khurana P."/>
            <person name="Khurana P."/>
            <person name="Khurana J.P."/>
            <person name="Tyagi A.K."/>
            <person name="Gaikwad K."/>
            <person name="Singh A."/>
            <person name="Dalal V."/>
            <person name="Srivastava S."/>
            <person name="Dixit A."/>
            <person name="Pal A.K."/>
            <person name="Ghazi I.A."/>
            <person name="Yadav M."/>
            <person name="Pandit A."/>
            <person name="Bhargava A."/>
            <person name="Sureshbabu K."/>
            <person name="Batra K."/>
            <person name="Sharma T.R."/>
            <person name="Mohapatra T."/>
            <person name="Singh N.K."/>
            <person name="Messing J."/>
            <person name="Nelson A.B."/>
            <person name="Fuks G."/>
            <person name="Kavchok S."/>
            <person name="Keizer G."/>
            <person name="Linton E."/>
            <person name="Llaca V."/>
            <person name="Song R."/>
            <person name="Tanyolac B."/>
            <person name="Young S."/>
            <person name="Ho-Il K."/>
            <person name="Hahn J.H."/>
            <person name="Sangsakoo G."/>
            <person name="Vanavichit A."/>
            <person name="de Mattos Luiz.A.T."/>
            <person name="Zimmer P.D."/>
            <person name="Malone G."/>
            <person name="Dellagostin O."/>
            <person name="de Oliveira A.C."/>
            <person name="Bevan M."/>
            <person name="Bancroft I."/>
            <person name="Minx P."/>
            <person name="Cordum H."/>
            <person name="Wilson R."/>
            <person name="Cheng Z."/>
            <person name="Jin W."/>
            <person name="Jiang J."/>
            <person name="Leong S.A."/>
            <person name="Iwama H."/>
            <person name="Gojobori T."/>
            <person name="Itoh T."/>
            <person name="Niimura Y."/>
            <person name="Fujii Y."/>
            <person name="Habara T."/>
            <person name="Sakai H."/>
            <person name="Sato Y."/>
            <person name="Wilson G."/>
            <person name="Kumar K."/>
            <person name="McCouch S."/>
            <person name="Juretic N."/>
            <person name="Hoen D."/>
            <person name="Wright S."/>
            <person name="Bruskiewich R."/>
            <person name="Bureau T."/>
            <person name="Miyao A."/>
            <person name="Hirochika H."/>
            <person name="Nishikawa T."/>
            <person name="Kadowaki K."/>
            <person name="Sugiura M."/>
            <person name="Burr B."/>
            <person name="Sasaki T."/>
        </authorList>
    </citation>
    <scope>NUCLEOTIDE SEQUENCE [LARGE SCALE GENOMIC DNA]</scope>
    <source>
        <strain evidence="2">cv. Nipponbare</strain>
    </source>
</reference>
<sequence length="87" mass="9585">MGRDFFLAGVIHRDWAPIPAWNSPTEQGLREPSSPIPQAKALLPTSMAAGDMLGFFKPPHKLFGSDQASIEAEYGALEIMRMIWTAN</sequence>
<gene>
    <name evidence="1" type="ordered locus">Os09g0292101</name>
    <name evidence="1" type="ORF">OSNPB_090292101</name>
</gene>
<dbReference type="InParanoid" id="A0A0P0XJT1"/>
<organism evidence="1 2">
    <name type="scientific">Oryza sativa subsp. japonica</name>
    <name type="common">Rice</name>
    <dbReference type="NCBI Taxonomy" id="39947"/>
    <lineage>
        <taxon>Eukaryota</taxon>
        <taxon>Viridiplantae</taxon>
        <taxon>Streptophyta</taxon>
        <taxon>Embryophyta</taxon>
        <taxon>Tracheophyta</taxon>
        <taxon>Spermatophyta</taxon>
        <taxon>Magnoliopsida</taxon>
        <taxon>Liliopsida</taxon>
        <taxon>Poales</taxon>
        <taxon>Poaceae</taxon>
        <taxon>BOP clade</taxon>
        <taxon>Oryzoideae</taxon>
        <taxon>Oryzeae</taxon>
        <taxon>Oryzinae</taxon>
        <taxon>Oryza</taxon>
        <taxon>Oryza sativa</taxon>
    </lineage>
</organism>